<protein>
    <submittedName>
        <fullName evidence="1">Uncharacterized protein</fullName>
    </submittedName>
</protein>
<accession>A0A8S3RCV9</accession>
<proteinExistence type="predicted"/>
<sequence length="170" mass="19799">MASKGVTLDLSQSPETKDTMTTCNAEMGKPCHDENSYQRFFWTIQMKCMNLQSTKVVRWHTIILRWCLYLRQKSSDTLTDFGFITLPSSRTLFDYSHYTRNDNGFLPDVIKVLKEEVNKRVMCSTEGVWKNYVGILFDEIKIKSDLVYESIQGNLLVIAQKLIELNFFLT</sequence>
<name>A0A8S3RCV9_MYTED</name>
<dbReference type="AlphaFoldDB" id="A0A8S3RCV9"/>
<comment type="caution">
    <text evidence="1">The sequence shown here is derived from an EMBL/GenBank/DDBJ whole genome shotgun (WGS) entry which is preliminary data.</text>
</comment>
<evidence type="ECO:0000313" key="1">
    <source>
        <dbReference type="EMBL" id="CAG2204422.1"/>
    </source>
</evidence>
<keyword evidence="2" id="KW-1185">Reference proteome</keyword>
<evidence type="ECO:0000313" key="2">
    <source>
        <dbReference type="Proteomes" id="UP000683360"/>
    </source>
</evidence>
<gene>
    <name evidence="1" type="ORF">MEDL_18876</name>
</gene>
<reference evidence="1" key="1">
    <citation type="submission" date="2021-03" db="EMBL/GenBank/DDBJ databases">
        <authorList>
            <person name="Bekaert M."/>
        </authorList>
    </citation>
    <scope>NUCLEOTIDE SEQUENCE</scope>
</reference>
<organism evidence="1 2">
    <name type="scientific">Mytilus edulis</name>
    <name type="common">Blue mussel</name>
    <dbReference type="NCBI Taxonomy" id="6550"/>
    <lineage>
        <taxon>Eukaryota</taxon>
        <taxon>Metazoa</taxon>
        <taxon>Spiralia</taxon>
        <taxon>Lophotrochozoa</taxon>
        <taxon>Mollusca</taxon>
        <taxon>Bivalvia</taxon>
        <taxon>Autobranchia</taxon>
        <taxon>Pteriomorphia</taxon>
        <taxon>Mytilida</taxon>
        <taxon>Mytiloidea</taxon>
        <taxon>Mytilidae</taxon>
        <taxon>Mytilinae</taxon>
        <taxon>Mytilus</taxon>
    </lineage>
</organism>
<dbReference type="Proteomes" id="UP000683360">
    <property type="component" value="Unassembled WGS sequence"/>
</dbReference>
<dbReference type="OrthoDB" id="2441813at2759"/>
<dbReference type="EMBL" id="CAJPWZ010000950">
    <property type="protein sequence ID" value="CAG2204422.1"/>
    <property type="molecule type" value="Genomic_DNA"/>
</dbReference>